<dbReference type="InterPro" id="IPR023267">
    <property type="entry name" value="RCMT"/>
</dbReference>
<evidence type="ECO:0000256" key="4">
    <source>
        <dbReference type="ARBA" id="ARBA00022884"/>
    </source>
</evidence>
<keyword evidence="3 5" id="KW-0949">S-adenosyl-L-methionine</keyword>
<dbReference type="AlphaFoldDB" id="A0AAD9UPK1"/>
<dbReference type="Proteomes" id="UP001214638">
    <property type="component" value="Unassembled WGS sequence"/>
</dbReference>
<dbReference type="InterPro" id="IPR049560">
    <property type="entry name" value="MeTrfase_RsmB-F_NOP2_cat"/>
</dbReference>
<proteinExistence type="inferred from homology"/>
<sequence>MSSNDAIVTTRQKLGWRSRCLENRRRGVPKDSSRPKGVDSVRFTEKCENLAFEKYYKAQHLVPLEEWESFMECNRRRLPISFRMNTSTILWSETLAILKEASQTCAETALSPCLSHVPEYLEKDECIYYCMQANKSDLKNTNPYKHFRDILISEDSRGSLTRQEVTSMIPVLFLNPQPHENILDACAAPGMKFLQIIDTVTSRAMASKGGVADFSKLGMIIGNDSCQLRLSTLGHHVKSLGYPNIAITNFDASLFPQLYTDDGKRLMFDKILADVPCTCDGTLRKSLDIWKNWTPMWGVGMHRLQLSILKRCLELLKPGGLLIYSTCSLNPLENEAIANYIVSQGQTENIFLEQLPKLEGIRMRPGLTTWRVPNPDGGFIDTFTQEQSSRLVPTMFPTETWTPAEAAKVARILPHDSDTGGFFICAIRKLLKAEHDSKDCPEHQKVVNVQEHETSTKASDKDIAKRKRGAKLLHHHDLWSRVASRQELEATANFYGIDPDWFAKHLVIKRDSGQSLHLVGESLARPLLRRVKQVGNESNNGWAACKYALLGVRCFTPCESRATCNTPCKWRPCHEGVRYLVPVAKKRVIRARYEFLKDALSATIPATTLDQKERDGILNLDSCRDETGQLVCGGCILILEIPKGKILDHCVPGEFTGDCRKLKGSIGMACVLSNGNCLFQCTPPQVLECYGRALGPRA</sequence>
<evidence type="ECO:0000313" key="7">
    <source>
        <dbReference type="EMBL" id="KAK2197066.1"/>
    </source>
</evidence>
<dbReference type="SUPFAM" id="SSF53335">
    <property type="entry name" value="S-adenosyl-L-methionine-dependent methyltransferases"/>
    <property type="match status" value="1"/>
</dbReference>
<gene>
    <name evidence="7" type="ORF">BdWA1_000061</name>
</gene>
<comment type="similarity">
    <text evidence="5">Belongs to the class I-like SAM-binding methyltransferase superfamily. RsmB/NOP family.</text>
</comment>
<dbReference type="PANTHER" id="PTHR22808:SF1">
    <property type="entry name" value="RNA CYTOSINE-C(5)-METHYLTRANSFERASE NSUN2-RELATED"/>
    <property type="match status" value="1"/>
</dbReference>
<evidence type="ECO:0000256" key="5">
    <source>
        <dbReference type="PROSITE-ProRule" id="PRU01023"/>
    </source>
</evidence>
<dbReference type="Gene3D" id="3.40.50.150">
    <property type="entry name" value="Vaccinia Virus protein VP39"/>
    <property type="match status" value="1"/>
</dbReference>
<comment type="caution">
    <text evidence="5">Lacks conserved residue(s) required for the propagation of feature annotation.</text>
</comment>
<evidence type="ECO:0000256" key="1">
    <source>
        <dbReference type="ARBA" id="ARBA00022603"/>
    </source>
</evidence>
<dbReference type="CDD" id="cd02440">
    <property type="entry name" value="AdoMet_MTases"/>
    <property type="match status" value="1"/>
</dbReference>
<feature type="domain" description="SAM-dependent MTase RsmB/NOP-type" evidence="6">
    <location>
        <begin position="70"/>
        <end position="430"/>
    </location>
</feature>
<keyword evidence="4 5" id="KW-0694">RNA-binding</keyword>
<dbReference type="GeneID" id="94334359"/>
<keyword evidence="1 5" id="KW-0489">Methyltransferase</keyword>
<dbReference type="PRINTS" id="PR02008">
    <property type="entry name" value="RCMTFAMILY"/>
</dbReference>
<comment type="caution">
    <text evidence="7">The sequence shown here is derived from an EMBL/GenBank/DDBJ whole genome shotgun (WGS) entry which is preliminary data.</text>
</comment>
<dbReference type="RefSeq" id="XP_067803908.1">
    <property type="nucleotide sequence ID" value="XM_067945117.1"/>
</dbReference>
<organism evidence="7 8">
    <name type="scientific">Babesia duncani</name>
    <dbReference type="NCBI Taxonomy" id="323732"/>
    <lineage>
        <taxon>Eukaryota</taxon>
        <taxon>Sar</taxon>
        <taxon>Alveolata</taxon>
        <taxon>Apicomplexa</taxon>
        <taxon>Aconoidasida</taxon>
        <taxon>Piroplasmida</taxon>
        <taxon>Babesiidae</taxon>
        <taxon>Babesia</taxon>
    </lineage>
</organism>
<dbReference type="Pfam" id="PF01189">
    <property type="entry name" value="Methyltr_RsmB-F"/>
    <property type="match status" value="1"/>
</dbReference>
<dbReference type="PROSITE" id="PS51686">
    <property type="entry name" value="SAM_MT_RSMB_NOP"/>
    <property type="match status" value="1"/>
</dbReference>
<feature type="binding site" evidence="5">
    <location>
        <position position="274"/>
    </location>
    <ligand>
        <name>S-adenosyl-L-methionine</name>
        <dbReference type="ChEBI" id="CHEBI:59789"/>
    </ligand>
</feature>
<dbReference type="GO" id="GO:0003723">
    <property type="term" value="F:RNA binding"/>
    <property type="evidence" value="ECO:0007669"/>
    <property type="project" value="UniProtKB-UniRule"/>
</dbReference>
<dbReference type="EMBL" id="JALLKP010000001">
    <property type="protein sequence ID" value="KAK2197066.1"/>
    <property type="molecule type" value="Genomic_DNA"/>
</dbReference>
<evidence type="ECO:0000256" key="2">
    <source>
        <dbReference type="ARBA" id="ARBA00022679"/>
    </source>
</evidence>
<evidence type="ECO:0000259" key="6">
    <source>
        <dbReference type="PROSITE" id="PS51686"/>
    </source>
</evidence>
<dbReference type="InterPro" id="IPR001678">
    <property type="entry name" value="MeTrfase_RsmB-F_NOP2_dom"/>
</dbReference>
<dbReference type="GO" id="GO:0001510">
    <property type="term" value="P:RNA methylation"/>
    <property type="evidence" value="ECO:0007669"/>
    <property type="project" value="InterPro"/>
</dbReference>
<dbReference type="KEGG" id="bdw:94334359"/>
<accession>A0AAD9UPK1</accession>
<name>A0AAD9UPK1_9APIC</name>
<feature type="binding site" evidence="5">
    <location>
        <position position="251"/>
    </location>
    <ligand>
        <name>S-adenosyl-L-methionine</name>
        <dbReference type="ChEBI" id="CHEBI:59789"/>
    </ligand>
</feature>
<dbReference type="PANTHER" id="PTHR22808">
    <property type="entry name" value="NCL1 YEAST -RELATED NOL1/NOP2/FMU SUN DOMAIN-CONTAINING"/>
    <property type="match status" value="1"/>
</dbReference>
<evidence type="ECO:0000313" key="8">
    <source>
        <dbReference type="Proteomes" id="UP001214638"/>
    </source>
</evidence>
<keyword evidence="8" id="KW-1185">Reference proteome</keyword>
<protein>
    <submittedName>
        <fullName evidence="7">Bifunctional SAM-dependent methyltransferase RsmB-NOP2-type/RNA (C5-cytosine) methyltransferase/S-adenosyl-L-methionine-dependent methyltransferase superfamily</fullName>
    </submittedName>
</protein>
<feature type="active site" description="Nucleophile" evidence="5">
    <location>
        <position position="327"/>
    </location>
</feature>
<dbReference type="GO" id="GO:0008173">
    <property type="term" value="F:RNA methyltransferase activity"/>
    <property type="evidence" value="ECO:0007669"/>
    <property type="project" value="InterPro"/>
</dbReference>
<evidence type="ECO:0000256" key="3">
    <source>
        <dbReference type="ARBA" id="ARBA00022691"/>
    </source>
</evidence>
<dbReference type="InterPro" id="IPR029063">
    <property type="entry name" value="SAM-dependent_MTases_sf"/>
</dbReference>
<feature type="binding site" evidence="5">
    <location>
        <position position="224"/>
    </location>
    <ligand>
        <name>S-adenosyl-L-methionine</name>
        <dbReference type="ChEBI" id="CHEBI:59789"/>
    </ligand>
</feature>
<reference evidence="7" key="1">
    <citation type="journal article" date="2023" name="Nat. Microbiol.">
        <title>Babesia duncani multi-omics identifies virulence factors and drug targets.</title>
        <authorList>
            <person name="Singh P."/>
            <person name="Lonardi S."/>
            <person name="Liang Q."/>
            <person name="Vydyam P."/>
            <person name="Khabirova E."/>
            <person name="Fang T."/>
            <person name="Gihaz S."/>
            <person name="Thekkiniath J."/>
            <person name="Munshi M."/>
            <person name="Abel S."/>
            <person name="Ciampossin L."/>
            <person name="Batugedara G."/>
            <person name="Gupta M."/>
            <person name="Lu X.M."/>
            <person name="Lenz T."/>
            <person name="Chakravarty S."/>
            <person name="Cornillot E."/>
            <person name="Hu Y."/>
            <person name="Ma W."/>
            <person name="Gonzalez L.M."/>
            <person name="Sanchez S."/>
            <person name="Estrada K."/>
            <person name="Sanchez-Flores A."/>
            <person name="Montero E."/>
            <person name="Harb O.S."/>
            <person name="Le Roch K.G."/>
            <person name="Mamoun C.B."/>
        </authorList>
    </citation>
    <scope>NUCLEOTIDE SEQUENCE</scope>
    <source>
        <strain evidence="7">WA1</strain>
    </source>
</reference>
<keyword evidence="2 5" id="KW-0808">Transferase</keyword>